<dbReference type="STRING" id="660521.SAMN04487949_0939"/>
<evidence type="ECO:0000259" key="3">
    <source>
        <dbReference type="PROSITE" id="PS50076"/>
    </source>
</evidence>
<dbReference type="InterPro" id="IPR036869">
    <property type="entry name" value="J_dom_sf"/>
</dbReference>
<feature type="region of interest" description="Disordered" evidence="1">
    <location>
        <begin position="157"/>
        <end position="181"/>
    </location>
</feature>
<gene>
    <name evidence="4" type="ORF">SAMN04487949_0939</name>
</gene>
<protein>
    <submittedName>
        <fullName evidence="4">DnaJ domain-containing protein</fullName>
    </submittedName>
</protein>
<evidence type="ECO:0000256" key="2">
    <source>
        <dbReference type="SAM" id="Phobius"/>
    </source>
</evidence>
<reference evidence="5" key="1">
    <citation type="submission" date="2016-10" db="EMBL/GenBank/DDBJ databases">
        <authorList>
            <person name="Varghese N."/>
            <person name="Submissions S."/>
        </authorList>
    </citation>
    <scope>NUCLEOTIDE SEQUENCE [LARGE SCALE GENOMIC DNA]</scope>
    <source>
        <strain evidence="5">CGMCC 1.10119</strain>
    </source>
</reference>
<keyword evidence="5" id="KW-1185">Reference proteome</keyword>
<dbReference type="Proteomes" id="UP000199451">
    <property type="component" value="Unassembled WGS sequence"/>
</dbReference>
<evidence type="ECO:0000313" key="4">
    <source>
        <dbReference type="EMBL" id="SDM12262.1"/>
    </source>
</evidence>
<sequence>MLPEWLSLLPPWLLMGLGVGAAASVVVAGIFVVADRVFPTAPIDPSQTFDGTARRRAEIRDYLRTIGEAFAEDHPVHGHTVAFYLPSRDVAITFDAQAYFHIERAGTYAVLCEHEMPGSQLGRRLPFEVPELEVEEDLPDPVVAAFDRLGLSTTAERDEVKRAYRSQAKETHPDHGGDSEEFKQLREAYTTAKNHLDDSSS</sequence>
<feature type="domain" description="J" evidence="3">
    <location>
        <begin position="144"/>
        <end position="197"/>
    </location>
</feature>
<dbReference type="SUPFAM" id="SSF46565">
    <property type="entry name" value="Chaperone J-domain"/>
    <property type="match status" value="1"/>
</dbReference>
<dbReference type="RefSeq" id="WP_089694545.1">
    <property type="nucleotide sequence ID" value="NZ_FNHL01000001.1"/>
</dbReference>
<accession>A0A1G9QML1</accession>
<dbReference type="Gene3D" id="1.10.287.110">
    <property type="entry name" value="DnaJ domain"/>
    <property type="match status" value="1"/>
</dbReference>
<dbReference type="Pfam" id="PF00226">
    <property type="entry name" value="DnaJ"/>
    <property type="match status" value="1"/>
</dbReference>
<evidence type="ECO:0000256" key="1">
    <source>
        <dbReference type="SAM" id="MobiDB-lite"/>
    </source>
</evidence>
<dbReference type="OrthoDB" id="10608at2157"/>
<dbReference type="CDD" id="cd06257">
    <property type="entry name" value="DnaJ"/>
    <property type="match status" value="1"/>
</dbReference>
<keyword evidence="2" id="KW-0472">Membrane</keyword>
<organism evidence="4 5">
    <name type="scientific">Halogranum gelatinilyticum</name>
    <dbReference type="NCBI Taxonomy" id="660521"/>
    <lineage>
        <taxon>Archaea</taxon>
        <taxon>Methanobacteriati</taxon>
        <taxon>Methanobacteriota</taxon>
        <taxon>Stenosarchaea group</taxon>
        <taxon>Halobacteria</taxon>
        <taxon>Halobacteriales</taxon>
        <taxon>Haloferacaceae</taxon>
    </lineage>
</organism>
<dbReference type="PROSITE" id="PS50076">
    <property type="entry name" value="DNAJ_2"/>
    <property type="match status" value="1"/>
</dbReference>
<proteinExistence type="predicted"/>
<dbReference type="PRINTS" id="PR00625">
    <property type="entry name" value="JDOMAIN"/>
</dbReference>
<dbReference type="EMBL" id="FNHL01000001">
    <property type="protein sequence ID" value="SDM12262.1"/>
    <property type="molecule type" value="Genomic_DNA"/>
</dbReference>
<dbReference type="SMART" id="SM00271">
    <property type="entry name" value="DnaJ"/>
    <property type="match status" value="1"/>
</dbReference>
<keyword evidence="2" id="KW-1133">Transmembrane helix</keyword>
<keyword evidence="2" id="KW-0812">Transmembrane</keyword>
<dbReference type="InterPro" id="IPR001623">
    <property type="entry name" value="DnaJ_domain"/>
</dbReference>
<name>A0A1G9QML1_9EURY</name>
<evidence type="ECO:0000313" key="5">
    <source>
        <dbReference type="Proteomes" id="UP000199451"/>
    </source>
</evidence>
<dbReference type="AlphaFoldDB" id="A0A1G9QML1"/>
<feature type="transmembrane region" description="Helical" evidence="2">
    <location>
        <begin position="12"/>
        <end position="34"/>
    </location>
</feature>